<dbReference type="RefSeq" id="WP_209102830.1">
    <property type="nucleotide sequence ID" value="NZ_JACTAI010000014.1"/>
</dbReference>
<dbReference type="CDD" id="cd17546">
    <property type="entry name" value="REC_hyHK_CKI1_RcsC-like"/>
    <property type="match status" value="1"/>
</dbReference>
<dbReference type="InterPro" id="IPR011006">
    <property type="entry name" value="CheY-like_superfamily"/>
</dbReference>
<dbReference type="InterPro" id="IPR003661">
    <property type="entry name" value="HisK_dim/P_dom"/>
</dbReference>
<evidence type="ECO:0000256" key="18">
    <source>
        <dbReference type="PROSITE-ProRule" id="PRU00169"/>
    </source>
</evidence>
<evidence type="ECO:0000256" key="13">
    <source>
        <dbReference type="ARBA" id="ARBA00023012"/>
    </source>
</evidence>
<dbReference type="SMART" id="SM00388">
    <property type="entry name" value="HisKA"/>
    <property type="match status" value="1"/>
</dbReference>
<reference evidence="24" key="2">
    <citation type="submission" date="2023-10" db="EMBL/GenBank/DDBJ databases">
        <title>Analysis of Resistance Genes of Carbapenem-resistant Providencia rettgeri.</title>
        <authorList>
            <person name="Liu M."/>
        </authorList>
    </citation>
    <scope>NUCLEOTIDE SEQUENCE</scope>
    <source>
        <strain evidence="24">QITACRE101</strain>
    </source>
</reference>
<dbReference type="InterPro" id="IPR001789">
    <property type="entry name" value="Sig_transdc_resp-reg_receiver"/>
</dbReference>
<dbReference type="Gene3D" id="3.40.50.2300">
    <property type="match status" value="1"/>
</dbReference>
<feature type="coiled-coil region" evidence="19">
    <location>
        <begin position="986"/>
        <end position="1044"/>
    </location>
</feature>
<dbReference type="CDD" id="cd00082">
    <property type="entry name" value="HisKA"/>
    <property type="match status" value="1"/>
</dbReference>
<protein>
    <recommendedName>
        <fullName evidence="16">Sensory/regulatory protein RpfC</fullName>
        <ecNumber evidence="3">2.7.13.3</ecNumber>
    </recommendedName>
</protein>
<evidence type="ECO:0000256" key="6">
    <source>
        <dbReference type="ARBA" id="ARBA00022553"/>
    </source>
</evidence>
<evidence type="ECO:0000256" key="17">
    <source>
        <dbReference type="PROSITE-ProRule" id="PRU00110"/>
    </source>
</evidence>
<evidence type="ECO:0000256" key="12">
    <source>
        <dbReference type="ARBA" id="ARBA00022989"/>
    </source>
</evidence>
<dbReference type="Pfam" id="PF00072">
    <property type="entry name" value="Response_reg"/>
    <property type="match status" value="1"/>
</dbReference>
<feature type="domain" description="HPt" evidence="23">
    <location>
        <begin position="974"/>
        <end position="1070"/>
    </location>
</feature>
<comment type="caution">
    <text evidence="24">The sequence shown here is derived from an EMBL/GenBank/DDBJ whole genome shotgun (WGS) entry which is preliminary data.</text>
</comment>
<evidence type="ECO:0000256" key="7">
    <source>
        <dbReference type="ARBA" id="ARBA00022679"/>
    </source>
</evidence>
<dbReference type="InterPro" id="IPR036890">
    <property type="entry name" value="HATPase_C_sf"/>
</dbReference>
<evidence type="ECO:0000256" key="1">
    <source>
        <dbReference type="ARBA" id="ARBA00000085"/>
    </source>
</evidence>
<dbReference type="FunFam" id="3.30.565.10:FF:000010">
    <property type="entry name" value="Sensor histidine kinase RcsC"/>
    <property type="match status" value="1"/>
</dbReference>
<evidence type="ECO:0000259" key="23">
    <source>
        <dbReference type="PROSITE" id="PS50894"/>
    </source>
</evidence>
<proteinExistence type="predicted"/>
<feature type="modified residue" description="4-aspartylphosphate" evidence="18">
    <location>
        <position position="894"/>
    </location>
</feature>
<evidence type="ECO:0000256" key="5">
    <source>
        <dbReference type="ARBA" id="ARBA00022519"/>
    </source>
</evidence>
<evidence type="ECO:0000256" key="15">
    <source>
        <dbReference type="ARBA" id="ARBA00064003"/>
    </source>
</evidence>
<dbReference type="Pfam" id="PF02518">
    <property type="entry name" value="HATPase_c"/>
    <property type="match status" value="1"/>
</dbReference>
<keyword evidence="6 18" id="KW-0597">Phosphoprotein</keyword>
<dbReference type="AlphaFoldDB" id="A0AB35LEP8"/>
<dbReference type="SMART" id="SM00387">
    <property type="entry name" value="HATPase_c"/>
    <property type="match status" value="1"/>
</dbReference>
<keyword evidence="11 24" id="KW-0067">ATP-binding</keyword>
<feature type="transmembrane region" description="Helical" evidence="20">
    <location>
        <begin position="343"/>
        <end position="363"/>
    </location>
</feature>
<dbReference type="InterPro" id="IPR036641">
    <property type="entry name" value="HPT_dom_sf"/>
</dbReference>
<evidence type="ECO:0000256" key="8">
    <source>
        <dbReference type="ARBA" id="ARBA00022692"/>
    </source>
</evidence>
<feature type="domain" description="Histidine kinase" evidence="21">
    <location>
        <begin position="514"/>
        <end position="729"/>
    </location>
</feature>
<evidence type="ECO:0000256" key="11">
    <source>
        <dbReference type="ARBA" id="ARBA00022840"/>
    </source>
</evidence>
<keyword evidence="8 20" id="KW-0812">Transmembrane</keyword>
<dbReference type="SUPFAM" id="SSF47384">
    <property type="entry name" value="Homodimeric domain of signal transducing histidine kinase"/>
    <property type="match status" value="1"/>
</dbReference>
<evidence type="ECO:0000256" key="19">
    <source>
        <dbReference type="SAM" id="Coils"/>
    </source>
</evidence>
<organism evidence="24 25">
    <name type="scientific">Providencia rettgeri</name>
    <dbReference type="NCBI Taxonomy" id="587"/>
    <lineage>
        <taxon>Bacteria</taxon>
        <taxon>Pseudomonadati</taxon>
        <taxon>Pseudomonadota</taxon>
        <taxon>Gammaproteobacteria</taxon>
        <taxon>Enterobacterales</taxon>
        <taxon>Morganellaceae</taxon>
        <taxon>Providencia</taxon>
    </lineage>
</organism>
<dbReference type="InterPro" id="IPR008207">
    <property type="entry name" value="Sig_transdc_His_kin_Hpt_dom"/>
</dbReference>
<accession>A0AB35LEP8</accession>
<sequence length="1070" mass="122300">MKKYPSPFSRITHTSNQLNSLIFVALPLLLVLLAALFWSTERIIEQEKRRLEVDFSSYIGYLREQERFLLELAKENNHLSEILETRNYSLEYQKTPEEWPLSLLEGKETLVGMPFTLACDNNLECTHVPSILFSLGAYLADYYSTFWGSSYFPAAAVFFVNEHDNISISVPAVNTLTGNESIDAELFKTVTETVRRSIPDIKEKLTHYSNEQEQLAKHTYENKIIWIHTLELGNDLVGIIPAGFDFNLWQGAELSPKDIYAVTLFNPQRISVLERILNPTLNHNFWLIHHQYGQLLGSSSLPEGLTDGLNYTKDGLFLKLHNKTGEWIGYYQVKYHSFFDDNLWLPLSLIGAVFFSLLCGWLYQLWYKRTVLEPAIEFQNHLLESESFNRTLVDTTPIGICVISKTGQKIIFANPLAEIWLKLPKNNNPFYSNEYRQFISSLSIENSSYGNISSFISGEFTLYIAYNSTYYRQQEVILCAFTDITKQIEIEQQLDKARMAAEDANRAKSSFLSTMSHEIRTPLYGLIGTLELLSTTELSEEQNRYLNRISTASQLLMHLISDILDVSKIEANQLHLHNQPFDILDTIHSTIETYTHLADKKGLLLFSCIDCKIAPERFGDGYRLQQILGNLLSNAIKFTKTGSITIYVSSEDAQIDISVVDTGMGLSSSQKEKLFIPFFQAHTDQHTYGGTGLGLFICEHLVTLMGGTINVESQINKGSKFTVQIPLPPSSNQTTWPSLNGMNIWLQTPYQKITENIYSWLIHWEVNVWLDEIELQEKNIEAARLCIGADNIDKLTTFHGEQIIIHDLNINIHTLSKQLLSLYNNEDVSEKSTTTHTQLYDCTVLIAEDNPINQAVLTEQLKLFGCNVLLADDGEEALAIWDSYSGNIDLVLTDVNMPYMNGYQLTQILRDEGAVCPIIGVTANGLKEEEKRCIHSGMNDWLVKPLELKRLSQLLEQYFVHKLITDEHLPLSFINPLKTKDKDKIIEYLQNDLTHLKDAIEQQNSDDMKQIVHRLRGALAIVNRKDISAQLQKLEIELTKQQSDETHLNEWKNICNSLEQWIRSLSEMND</sequence>
<dbReference type="PROSITE" id="PS50110">
    <property type="entry name" value="RESPONSE_REGULATORY"/>
    <property type="match status" value="1"/>
</dbReference>
<dbReference type="Pfam" id="PF00512">
    <property type="entry name" value="HisKA"/>
    <property type="match status" value="1"/>
</dbReference>
<keyword evidence="5" id="KW-0997">Cell inner membrane</keyword>
<evidence type="ECO:0000313" key="25">
    <source>
        <dbReference type="Proteomes" id="UP001162044"/>
    </source>
</evidence>
<comment type="subcellular location">
    <subcellularLocation>
        <location evidence="2">Cell inner membrane</location>
        <topology evidence="2">Multi-pass membrane protein</topology>
    </subcellularLocation>
</comment>
<feature type="domain" description="Response regulatory" evidence="22">
    <location>
        <begin position="843"/>
        <end position="959"/>
    </location>
</feature>
<comment type="subunit">
    <text evidence="15">At low DSF concentrations, interacts with RpfF.</text>
</comment>
<feature type="modified residue" description="Phosphohistidine" evidence="17">
    <location>
        <position position="1013"/>
    </location>
</feature>
<evidence type="ECO:0000256" key="14">
    <source>
        <dbReference type="ARBA" id="ARBA00023136"/>
    </source>
</evidence>
<dbReference type="SUPFAM" id="SSF52172">
    <property type="entry name" value="CheY-like"/>
    <property type="match status" value="1"/>
</dbReference>
<dbReference type="InterPro" id="IPR036097">
    <property type="entry name" value="HisK_dim/P_sf"/>
</dbReference>
<dbReference type="PANTHER" id="PTHR43047:SF72">
    <property type="entry name" value="OSMOSENSING HISTIDINE PROTEIN KINASE SLN1"/>
    <property type="match status" value="1"/>
</dbReference>
<evidence type="ECO:0000256" key="10">
    <source>
        <dbReference type="ARBA" id="ARBA00022777"/>
    </source>
</evidence>
<dbReference type="GO" id="GO:0005886">
    <property type="term" value="C:plasma membrane"/>
    <property type="evidence" value="ECO:0007669"/>
    <property type="project" value="UniProtKB-SubCell"/>
</dbReference>
<keyword evidence="13" id="KW-0902">Two-component regulatory system</keyword>
<dbReference type="Pfam" id="PF01627">
    <property type="entry name" value="Hpt"/>
    <property type="match status" value="1"/>
</dbReference>
<dbReference type="PROSITE" id="PS50109">
    <property type="entry name" value="HIS_KIN"/>
    <property type="match status" value="1"/>
</dbReference>
<dbReference type="Gene3D" id="1.10.287.130">
    <property type="match status" value="1"/>
</dbReference>
<keyword evidence="19" id="KW-0175">Coiled coil</keyword>
<keyword evidence="9" id="KW-0547">Nucleotide-binding</keyword>
<dbReference type="Proteomes" id="UP001162044">
    <property type="component" value="Unassembled WGS sequence"/>
</dbReference>
<evidence type="ECO:0000313" key="24">
    <source>
        <dbReference type="EMBL" id="MDH2307544.1"/>
    </source>
</evidence>
<dbReference type="GO" id="GO:0009927">
    <property type="term" value="F:histidine phosphotransfer kinase activity"/>
    <property type="evidence" value="ECO:0007669"/>
    <property type="project" value="TreeGrafter"/>
</dbReference>
<evidence type="ECO:0000259" key="21">
    <source>
        <dbReference type="PROSITE" id="PS50109"/>
    </source>
</evidence>
<keyword evidence="14 20" id="KW-0472">Membrane</keyword>
<feature type="transmembrane region" description="Helical" evidence="20">
    <location>
        <begin position="20"/>
        <end position="40"/>
    </location>
</feature>
<keyword evidence="10" id="KW-0418">Kinase</keyword>
<dbReference type="Gene3D" id="3.30.565.10">
    <property type="entry name" value="Histidine kinase-like ATPase, C-terminal domain"/>
    <property type="match status" value="1"/>
</dbReference>
<reference evidence="24" key="1">
    <citation type="submission" date="2023-04" db="EMBL/GenBank/DDBJ databases">
        <authorList>
            <person name="Li W."/>
        </authorList>
    </citation>
    <scope>NUCLEOTIDE SEQUENCE</scope>
    <source>
        <strain evidence="24">QITACRE101</strain>
    </source>
</reference>
<dbReference type="GO" id="GO:0000155">
    <property type="term" value="F:phosphorelay sensor kinase activity"/>
    <property type="evidence" value="ECO:0007669"/>
    <property type="project" value="InterPro"/>
</dbReference>
<evidence type="ECO:0000256" key="4">
    <source>
        <dbReference type="ARBA" id="ARBA00022475"/>
    </source>
</evidence>
<name>A0AB35LEP8_PRORE</name>
<dbReference type="PROSITE" id="PS50894">
    <property type="entry name" value="HPT"/>
    <property type="match status" value="1"/>
</dbReference>
<dbReference type="PANTHER" id="PTHR43047">
    <property type="entry name" value="TWO-COMPONENT HISTIDINE PROTEIN KINASE"/>
    <property type="match status" value="1"/>
</dbReference>
<dbReference type="GO" id="GO:0005524">
    <property type="term" value="F:ATP binding"/>
    <property type="evidence" value="ECO:0007669"/>
    <property type="project" value="UniProtKB-KW"/>
</dbReference>
<dbReference type="EMBL" id="JARVQW010000014">
    <property type="protein sequence ID" value="MDH2307544.1"/>
    <property type="molecule type" value="Genomic_DNA"/>
</dbReference>
<dbReference type="CDD" id="cd16922">
    <property type="entry name" value="HATPase_EvgS-ArcB-TorS-like"/>
    <property type="match status" value="1"/>
</dbReference>
<dbReference type="InterPro" id="IPR004358">
    <property type="entry name" value="Sig_transdc_His_kin-like_C"/>
</dbReference>
<dbReference type="InterPro" id="IPR005467">
    <property type="entry name" value="His_kinase_dom"/>
</dbReference>
<evidence type="ECO:0000256" key="3">
    <source>
        <dbReference type="ARBA" id="ARBA00012438"/>
    </source>
</evidence>
<dbReference type="FunFam" id="1.10.287.130:FF:000002">
    <property type="entry name" value="Two-component osmosensing histidine kinase"/>
    <property type="match status" value="1"/>
</dbReference>
<dbReference type="SMART" id="SM00448">
    <property type="entry name" value="REC"/>
    <property type="match status" value="1"/>
</dbReference>
<gene>
    <name evidence="24" type="ORF">QDQ51_19270</name>
</gene>
<evidence type="ECO:0000256" key="9">
    <source>
        <dbReference type="ARBA" id="ARBA00022741"/>
    </source>
</evidence>
<evidence type="ECO:0000256" key="2">
    <source>
        <dbReference type="ARBA" id="ARBA00004429"/>
    </source>
</evidence>
<comment type="catalytic activity">
    <reaction evidence="1">
        <text>ATP + protein L-histidine = ADP + protein N-phospho-L-histidine.</text>
        <dbReference type="EC" id="2.7.13.3"/>
    </reaction>
</comment>
<keyword evidence="4" id="KW-1003">Cell membrane</keyword>
<dbReference type="EC" id="2.7.13.3" evidence="3"/>
<keyword evidence="12 20" id="KW-1133">Transmembrane helix</keyword>
<dbReference type="SUPFAM" id="SSF55874">
    <property type="entry name" value="ATPase domain of HSP90 chaperone/DNA topoisomerase II/histidine kinase"/>
    <property type="match status" value="1"/>
</dbReference>
<evidence type="ECO:0000256" key="16">
    <source>
        <dbReference type="ARBA" id="ARBA00068150"/>
    </source>
</evidence>
<evidence type="ECO:0000259" key="22">
    <source>
        <dbReference type="PROSITE" id="PS50110"/>
    </source>
</evidence>
<dbReference type="SUPFAM" id="SSF47226">
    <property type="entry name" value="Histidine-containing phosphotransfer domain, HPT domain"/>
    <property type="match status" value="1"/>
</dbReference>
<dbReference type="InterPro" id="IPR003594">
    <property type="entry name" value="HATPase_dom"/>
</dbReference>
<evidence type="ECO:0000256" key="20">
    <source>
        <dbReference type="SAM" id="Phobius"/>
    </source>
</evidence>
<keyword evidence="7" id="KW-0808">Transferase</keyword>
<dbReference type="Gene3D" id="1.20.120.160">
    <property type="entry name" value="HPT domain"/>
    <property type="match status" value="1"/>
</dbReference>
<dbReference type="PRINTS" id="PR00344">
    <property type="entry name" value="BCTRLSENSOR"/>
</dbReference>